<reference evidence="15" key="1">
    <citation type="submission" date="2022-11" db="UniProtKB">
        <authorList>
            <consortium name="WormBaseParasite"/>
        </authorList>
    </citation>
    <scope>IDENTIFICATION</scope>
</reference>
<dbReference type="AlphaFoldDB" id="A0A915CUU2"/>
<comment type="caution">
    <text evidence="12">Lacks conserved residue(s) required for the propagation of feature annotation.</text>
</comment>
<evidence type="ECO:0000256" key="11">
    <source>
        <dbReference type="ARBA" id="ARBA00023303"/>
    </source>
</evidence>
<keyword evidence="6" id="KW-0303">Gap junction</keyword>
<accession>A0A915CUU2</accession>
<keyword evidence="5 12" id="KW-0812">Transmembrane</keyword>
<comment type="subcellular location">
    <subcellularLocation>
        <location evidence="1">Cell junction</location>
        <location evidence="1">Gap junction</location>
    </subcellularLocation>
    <subcellularLocation>
        <location evidence="2 12">Cell membrane</location>
        <topology evidence="2 12">Multi-pass membrane protein</topology>
    </subcellularLocation>
</comment>
<name>A0A915CUU2_9BILA</name>
<evidence type="ECO:0000313" key="15">
    <source>
        <dbReference type="WBParaSite" id="jg12459"/>
    </source>
</evidence>
<comment type="similarity">
    <text evidence="12">Belongs to the pannexin family.</text>
</comment>
<comment type="function">
    <text evidence="12">Structural component of the gap junctions.</text>
</comment>
<proteinExistence type="inferred from homology"/>
<protein>
    <recommendedName>
        <fullName evidence="12">Innexin</fullName>
    </recommendedName>
</protein>
<feature type="transmembrane region" description="Helical" evidence="12">
    <location>
        <begin position="20"/>
        <end position="40"/>
    </location>
</feature>
<dbReference type="PANTHER" id="PTHR11893:SF9">
    <property type="entry name" value="INNEXIN-7"/>
    <property type="match status" value="1"/>
</dbReference>
<evidence type="ECO:0000256" key="9">
    <source>
        <dbReference type="ARBA" id="ARBA00023065"/>
    </source>
</evidence>
<keyword evidence="11 12" id="KW-0407">Ion channel</keyword>
<evidence type="ECO:0000256" key="8">
    <source>
        <dbReference type="ARBA" id="ARBA00022989"/>
    </source>
</evidence>
<evidence type="ECO:0000256" key="7">
    <source>
        <dbReference type="ARBA" id="ARBA00022949"/>
    </source>
</evidence>
<feature type="transmembrane region" description="Helical" evidence="12">
    <location>
        <begin position="209"/>
        <end position="233"/>
    </location>
</feature>
<keyword evidence="9 12" id="KW-0406">Ion transport</keyword>
<dbReference type="Pfam" id="PF00876">
    <property type="entry name" value="Innexin"/>
    <property type="match status" value="2"/>
</dbReference>
<evidence type="ECO:0000256" key="10">
    <source>
        <dbReference type="ARBA" id="ARBA00023136"/>
    </source>
</evidence>
<feature type="compositionally biased region" description="Basic residues" evidence="13">
    <location>
        <begin position="416"/>
        <end position="430"/>
    </location>
</feature>
<keyword evidence="3 12" id="KW-0813">Transport</keyword>
<dbReference type="GO" id="GO:0005886">
    <property type="term" value="C:plasma membrane"/>
    <property type="evidence" value="ECO:0007669"/>
    <property type="project" value="UniProtKB-SubCell"/>
</dbReference>
<evidence type="ECO:0000256" key="1">
    <source>
        <dbReference type="ARBA" id="ARBA00004610"/>
    </source>
</evidence>
<evidence type="ECO:0000256" key="6">
    <source>
        <dbReference type="ARBA" id="ARBA00022868"/>
    </source>
</evidence>
<dbReference type="GO" id="GO:0005243">
    <property type="term" value="F:gap junction channel activity"/>
    <property type="evidence" value="ECO:0007669"/>
    <property type="project" value="TreeGrafter"/>
</dbReference>
<evidence type="ECO:0000256" key="12">
    <source>
        <dbReference type="RuleBase" id="RU010713"/>
    </source>
</evidence>
<gene>
    <name evidence="12" type="primary">inx</name>
</gene>
<dbReference type="GO" id="GO:0005921">
    <property type="term" value="C:gap junction"/>
    <property type="evidence" value="ECO:0007669"/>
    <property type="project" value="UniProtKB-SubCell"/>
</dbReference>
<dbReference type="PROSITE" id="PS51013">
    <property type="entry name" value="PANNEXIN"/>
    <property type="match status" value="1"/>
</dbReference>
<evidence type="ECO:0000256" key="3">
    <source>
        <dbReference type="ARBA" id="ARBA00022448"/>
    </source>
</evidence>
<dbReference type="Proteomes" id="UP000887574">
    <property type="component" value="Unplaced"/>
</dbReference>
<feature type="compositionally biased region" description="Polar residues" evidence="13">
    <location>
        <begin position="394"/>
        <end position="415"/>
    </location>
</feature>
<keyword evidence="10 12" id="KW-0472">Membrane</keyword>
<dbReference type="GO" id="GO:0034220">
    <property type="term" value="P:monoatomic ion transmembrane transport"/>
    <property type="evidence" value="ECO:0007669"/>
    <property type="project" value="UniProtKB-KW"/>
</dbReference>
<evidence type="ECO:0000313" key="14">
    <source>
        <dbReference type="Proteomes" id="UP000887574"/>
    </source>
</evidence>
<sequence length="466" mass="53553">MFIFRVMNAVPYSNQPIVQDVIACLHSYFTCNLLIGLAILHSYKQFGGRPIECMTPLGFNSAWNEYTENYCFSSSTYYVSFNEQIVDLTSDQIPPQTEEEKLETSQSSAILEHEVFVVLCIFHISPQQIAFLVNVVCQVSFLNRYLFSEKKQGFGFNVWSDLLNGHTSWNESGLFPRVTWCDFEVREMGQTQNHTVQCVLLLNVFTEKVFIVLWGWYVILASITLCNLSTWIFNFMNPRSLEHFVYNHLEMSGERVFANSSDKGLQAIQEQVARFIDKYLRTDGIFILRLIAQHADVVFTTDLIYKLWESHYSIEKQREALRLTEQKWQEHLRRFDAIEERMSRPESGAGAGIYEDGKALSKSLPFQAAIIVPPDLTDQLMRSPPNHYAKHNDTTSFVTSRNTSRNPSLTTSPTKNRSRRASYAKIKSMRRTLSAESLGDDQSAKGKYIDSSDEDEQPKSGQMSKK</sequence>
<evidence type="ECO:0000256" key="4">
    <source>
        <dbReference type="ARBA" id="ARBA00022475"/>
    </source>
</evidence>
<dbReference type="WBParaSite" id="jg12459">
    <property type="protein sequence ID" value="jg12459"/>
    <property type="gene ID" value="jg12459"/>
</dbReference>
<organism evidence="14 15">
    <name type="scientific">Ditylenchus dipsaci</name>
    <dbReference type="NCBI Taxonomy" id="166011"/>
    <lineage>
        <taxon>Eukaryota</taxon>
        <taxon>Metazoa</taxon>
        <taxon>Ecdysozoa</taxon>
        <taxon>Nematoda</taxon>
        <taxon>Chromadorea</taxon>
        <taxon>Rhabditida</taxon>
        <taxon>Tylenchina</taxon>
        <taxon>Tylenchomorpha</taxon>
        <taxon>Sphaerularioidea</taxon>
        <taxon>Anguinidae</taxon>
        <taxon>Anguininae</taxon>
        <taxon>Ditylenchus</taxon>
    </lineage>
</organism>
<keyword evidence="7" id="KW-0965">Cell junction</keyword>
<keyword evidence="4" id="KW-1003">Cell membrane</keyword>
<keyword evidence="8 12" id="KW-1133">Transmembrane helix</keyword>
<evidence type="ECO:0000256" key="2">
    <source>
        <dbReference type="ARBA" id="ARBA00004651"/>
    </source>
</evidence>
<evidence type="ECO:0000256" key="13">
    <source>
        <dbReference type="SAM" id="MobiDB-lite"/>
    </source>
</evidence>
<dbReference type="InterPro" id="IPR000990">
    <property type="entry name" value="Innexin"/>
</dbReference>
<feature type="region of interest" description="Disordered" evidence="13">
    <location>
        <begin position="377"/>
        <end position="466"/>
    </location>
</feature>
<keyword evidence="14" id="KW-1185">Reference proteome</keyword>
<dbReference type="PANTHER" id="PTHR11893">
    <property type="entry name" value="INNEXIN"/>
    <property type="match status" value="1"/>
</dbReference>
<evidence type="ECO:0000256" key="5">
    <source>
        <dbReference type="ARBA" id="ARBA00022692"/>
    </source>
</evidence>